<evidence type="ECO:0000313" key="1">
    <source>
        <dbReference type="EMBL" id="SMC35676.1"/>
    </source>
</evidence>
<name>A0A1W1YHS8_9FLAO</name>
<sequence>MKKTQILLLILLVAFFESYSQTILKGQILDELNKAIPYGSILLKNTSDASIIAYSFTKEDGSYTLKTLETGNFILIFSALGYRTKTTELAISDSSSEIITNVILIEEAFALNEVIVSSEKPITISNDTINFKTNFFTNGTEQNVEDLLKKIPGLSVDSQGTIKVGNQEIEKLMVDGDDLFERGYKVLSKNMPAYPIEEVEILKNYSNNRLLKGIEESNKVALNLKLNEKSKRIWFGNFTLGYGLVSENRYELKGNLMNFGKKNKYYFLTNLNNTGSDAIGDVQNLVRPFRFNEPGVIGDNVSITNLIGLNGGISNFKRERSNFNNAELLSLNAIFSPTEKLKIKTLAFLNTDETIFFRNATETVNVNTIDFTNSEDFKLRNKTILGFGKLDFNYTISKTKSLEATTKYNSGNDHNSANLVFNGLSTIQSLKNNNTLFDQKITYSNKFKDKKVFLLTARYIQEESPQNYVVNQFLFEELFTSSTNANNVKQFIENKMQYIGINAHLLDRRENDDLVEIQVGNEYCNDKLNTAFELFEDDNSLDFPLGYQNQIQYRVNDVYVKSKYRLKINDFALSGILDLHQLYNSLDNNENNKSETPFFINPSFGAEWKINGKNKLITTYSYNTTNAKILDLHDNYVLTSFRSFQKGLNTFNQLNNSSVVLNYELGNWSDRFFANTFMMYSKNHDFFSSNTFLNQNYTLSDKIRIEDREFLSINSKIDYYFKAISSNLKLDVGYSKSNYKNSINNAALREVKTANFNYGLELRSGFRGFFNYHLGTKWLTNTIETTISNNFTDNTSFLDLSFLFDKKLDIQLQSERYYFGNLTTDNTYYFLDFDARYKMPEQNVTITLTGKNLFNTETFRQVSISDIGSATTEFRLLPRFVLLKLEYRF</sequence>
<dbReference type="RefSeq" id="WP_084059812.1">
    <property type="nucleotide sequence ID" value="NZ_FWXO01000001.1"/>
</dbReference>
<dbReference type="InterPro" id="IPR008969">
    <property type="entry name" value="CarboxyPept-like_regulatory"/>
</dbReference>
<evidence type="ECO:0000313" key="2">
    <source>
        <dbReference type="Proteomes" id="UP000192360"/>
    </source>
</evidence>
<dbReference type="OrthoDB" id="603275at2"/>
<dbReference type="STRING" id="504486.SAMN05660703_0504"/>
<accession>A0A1W1YHS8</accession>
<reference evidence="1 2" key="1">
    <citation type="submission" date="2017-04" db="EMBL/GenBank/DDBJ databases">
        <authorList>
            <person name="Afonso C.L."/>
            <person name="Miller P.J."/>
            <person name="Scott M.A."/>
            <person name="Spackman E."/>
            <person name="Goraichik I."/>
            <person name="Dimitrov K.M."/>
            <person name="Suarez D.L."/>
            <person name="Swayne D.E."/>
        </authorList>
    </citation>
    <scope>NUCLEOTIDE SEQUENCE [LARGE SCALE GENOMIC DNA]</scope>
    <source>
        <strain evidence="1 2">DSM 21164</strain>
    </source>
</reference>
<organism evidence="1 2">
    <name type="scientific">Cellulophaga tyrosinoxydans</name>
    <dbReference type="NCBI Taxonomy" id="504486"/>
    <lineage>
        <taxon>Bacteria</taxon>
        <taxon>Pseudomonadati</taxon>
        <taxon>Bacteroidota</taxon>
        <taxon>Flavobacteriia</taxon>
        <taxon>Flavobacteriales</taxon>
        <taxon>Flavobacteriaceae</taxon>
        <taxon>Cellulophaga</taxon>
    </lineage>
</organism>
<dbReference type="SUPFAM" id="SSF56935">
    <property type="entry name" value="Porins"/>
    <property type="match status" value="1"/>
</dbReference>
<keyword evidence="2" id="KW-1185">Reference proteome</keyword>
<dbReference type="EMBL" id="FWXO01000001">
    <property type="protein sequence ID" value="SMC35676.1"/>
    <property type="molecule type" value="Genomic_DNA"/>
</dbReference>
<dbReference type="AlphaFoldDB" id="A0A1W1YHS8"/>
<proteinExistence type="predicted"/>
<dbReference type="Pfam" id="PF13715">
    <property type="entry name" value="CarbopepD_reg_2"/>
    <property type="match status" value="1"/>
</dbReference>
<dbReference type="SUPFAM" id="SSF49464">
    <property type="entry name" value="Carboxypeptidase regulatory domain-like"/>
    <property type="match status" value="1"/>
</dbReference>
<gene>
    <name evidence="1" type="ORF">SAMN05660703_0504</name>
</gene>
<protein>
    <submittedName>
        <fullName evidence="1">Outer membrane protein beta-barrel family protein</fullName>
    </submittedName>
</protein>
<dbReference type="Proteomes" id="UP000192360">
    <property type="component" value="Unassembled WGS sequence"/>
</dbReference>